<evidence type="ECO:0000313" key="3">
    <source>
        <dbReference type="Proteomes" id="UP000324897"/>
    </source>
</evidence>
<dbReference type="Proteomes" id="UP000324897">
    <property type="component" value="Chromosome 3"/>
</dbReference>
<proteinExistence type="predicted"/>
<evidence type="ECO:0000256" key="1">
    <source>
        <dbReference type="SAM" id="MobiDB-lite"/>
    </source>
</evidence>
<name>A0A5J9THL1_9POAL</name>
<comment type="caution">
    <text evidence="2">The sequence shown here is derived from an EMBL/GenBank/DDBJ whole genome shotgun (WGS) entry which is preliminary data.</text>
</comment>
<reference evidence="2 3" key="1">
    <citation type="journal article" date="2019" name="Sci. Rep.">
        <title>A high-quality genome of Eragrostis curvula grass provides insights into Poaceae evolution and supports new strategies to enhance forage quality.</title>
        <authorList>
            <person name="Carballo J."/>
            <person name="Santos B.A.C.M."/>
            <person name="Zappacosta D."/>
            <person name="Garbus I."/>
            <person name="Selva J.P."/>
            <person name="Gallo C.A."/>
            <person name="Diaz A."/>
            <person name="Albertini E."/>
            <person name="Caccamo M."/>
            <person name="Echenique V."/>
        </authorList>
    </citation>
    <scope>NUCLEOTIDE SEQUENCE [LARGE SCALE GENOMIC DNA]</scope>
    <source>
        <strain evidence="3">cv. Victoria</strain>
        <tissue evidence="2">Leaf</tissue>
    </source>
</reference>
<feature type="region of interest" description="Disordered" evidence="1">
    <location>
        <begin position="79"/>
        <end position="98"/>
    </location>
</feature>
<organism evidence="2 3">
    <name type="scientific">Eragrostis curvula</name>
    <name type="common">weeping love grass</name>
    <dbReference type="NCBI Taxonomy" id="38414"/>
    <lineage>
        <taxon>Eukaryota</taxon>
        <taxon>Viridiplantae</taxon>
        <taxon>Streptophyta</taxon>
        <taxon>Embryophyta</taxon>
        <taxon>Tracheophyta</taxon>
        <taxon>Spermatophyta</taxon>
        <taxon>Magnoliopsida</taxon>
        <taxon>Liliopsida</taxon>
        <taxon>Poales</taxon>
        <taxon>Poaceae</taxon>
        <taxon>PACMAD clade</taxon>
        <taxon>Chloridoideae</taxon>
        <taxon>Eragrostideae</taxon>
        <taxon>Eragrostidinae</taxon>
        <taxon>Eragrostis</taxon>
    </lineage>
</organism>
<protein>
    <submittedName>
        <fullName evidence="2">Uncharacterized protein</fullName>
    </submittedName>
</protein>
<gene>
    <name evidence="2" type="ORF">EJB05_44262</name>
</gene>
<feature type="compositionally biased region" description="Polar residues" evidence="1">
    <location>
        <begin position="89"/>
        <end position="98"/>
    </location>
</feature>
<dbReference type="AlphaFoldDB" id="A0A5J9THL1"/>
<sequence>MLWPSAKLIAQASSPSSQSAPVLPVDVDSDGMRICSRSRGLAVQQADLHSLWFREGGHAQTQFRIQYILMAAGQSFISTRRERNDGHPFNSSSRLESA</sequence>
<evidence type="ECO:0000313" key="2">
    <source>
        <dbReference type="EMBL" id="TVU10717.1"/>
    </source>
</evidence>
<keyword evidence="3" id="KW-1185">Reference proteome</keyword>
<dbReference type="Gramene" id="TVU10717">
    <property type="protein sequence ID" value="TVU10717"/>
    <property type="gene ID" value="EJB05_44262"/>
</dbReference>
<dbReference type="EMBL" id="RWGY01000039">
    <property type="protein sequence ID" value="TVU10717.1"/>
    <property type="molecule type" value="Genomic_DNA"/>
</dbReference>
<accession>A0A5J9THL1</accession>